<feature type="domain" description="PilY1 beta-propeller" evidence="4">
    <location>
        <begin position="1034"/>
        <end position="1393"/>
    </location>
</feature>
<evidence type="ECO:0000256" key="1">
    <source>
        <dbReference type="ARBA" id="ARBA00022723"/>
    </source>
</evidence>
<organism evidence="5 6">
    <name type="scientific">Thioflavicoccus mobilis 8321</name>
    <dbReference type="NCBI Taxonomy" id="765912"/>
    <lineage>
        <taxon>Bacteria</taxon>
        <taxon>Pseudomonadati</taxon>
        <taxon>Pseudomonadota</taxon>
        <taxon>Gammaproteobacteria</taxon>
        <taxon>Chromatiales</taxon>
        <taxon>Chromatiaceae</taxon>
        <taxon>Thioflavicoccus</taxon>
    </lineage>
</organism>
<dbReference type="eggNOG" id="COG3419">
    <property type="taxonomic scope" value="Bacteria"/>
</dbReference>
<sequence>MNATRFFVFSLLGALPGVTLALTLYQSPLFLASTEPRVMLTLSRDHQLSIKAYTDYSDLNDDGTLDTTYNDSIDYFGYFDSNKCYTYQNSRYEPSAGVSAGTHQCNGSTWSGNFLNWATMTRMDVLRKTLYGGYRSTDTVGSGYETVLERHFLPDDVHAFVKVYTPSASMPSIQSLTGISGLTSVSLCNVSMSNSSTLTGLMTSLPDPRIRVARGSFPQWDSSEVTQCATGSGTRPSSSLVTDYVARVKVCDSSAGLESNCKTYTNPATGAQTIKPGGLLQQYGDVDADRRVRFGLMTGSYAANKSGGVLRKNAVPIANNNRREVTNNNSNTDPGTLCSNRDNSTTRPTTNVNANDEVDVCTGQFVNQASNQAGIINTLNRIRIAGFQYSANTHEYSCDSPGKLSFNNGQCVDWGNPLGETYLESLRYFANVGATSTFDVSDAAILASIPSVTWTDPLPSDEWCALSSVILLSTGLNSFDTDELASFTPSGGSAIDADTLTNEVGNLEGISGSYLIGENGSDNNKQCTAKTVSSLSEVKGICPQVPSKEGGYGVAGLAYGPKTIDLRPAYAAERVSRWGTGTTPINPDWALRQPMNTYAVQLAESLPSFDIPVGTGTVTLLPACQANSNSDPGDWTPTSTGWRNCSMTNLIVDDNVAEADVGTDTSAKTNTCSGNGTTSRCFTVAWEDSTWGNDYDMDGIERVGYCVGTACDSFKMLCPTTSSAYATIGPWASVSPGEIVIAACAIQAQAGHTLTFGYTITGTTSDGASYPIYRRGGRNFNVGSLLPSDITAPQSSTFTQGTSTADLLENPLWYAAKYGGFTESSPTSGTPEPDVTSEWDTENNVTGAATPDGIPDNYYNVRNPATLIAALSEVLDEASQPDAAAASVATNSTNLQTNSFIYQGRFSSADWSGQLLAYALDMDGTIGALQWDAAIKMAAQDPADRVILTKGATDGVAFEYANLTGATIPTGSLQDFLDKSAAGFSDGCGPERVAFLRGDHANEGVNGVFPCASGNQANRFRKRFNPTSSIDFKLGDIVNSNPWYLGAPEAGYADSDHPGYYAFATAKSSRVPVVYVGGNDGMLHGIDATTGRTTSGQEVLAYVPSAVYPNLSRLTDRDYNRNHRYFVDGSPMVADADLGSSTSPDWRSVLIGGLGAGGKGYYALDVSNPAAFDESNAADTLLWEFTEADDADMGYAYNLPPASTVTEQAKQIVKMANGKWAAILGNGYGTSAGKAVLYILFIEDGVDGIWTAGDFVKIVADVPAALDNGLSTPVPFDSNYDGVVDTVYAGDLKGNLWKFLVGPNASDAAVTVAPSTWKVAFSTCDGTTGSPCTPLFTAKDCGGGRQPIVAPPEVSSHPEGGQLVMFGTGKYLEFDDNESLSPQAFYGIWDDGTPLTNTRDQDLLEQTVALWCIDAACTTGRFRLPSANSITWRVSSGGDLANCTGSCTPTHRGWYMDLLAIGVDASVTGCPTPTTSQIAERVTGIPEMINGTIYFNTLIPSDLPCDAGGSGWLMSLDYLTGGLVSTRRIFDTNGSGAIDSSDVLTGGYQVGAAIGGTTLIQNPNNTAGTNIGVGVSSLTSGNLGAVRINFGLNAAIRLNWREIVQ</sequence>
<dbReference type="GO" id="GO:0046872">
    <property type="term" value="F:metal ion binding"/>
    <property type="evidence" value="ECO:0007669"/>
    <property type="project" value="UniProtKB-KW"/>
</dbReference>
<dbReference type="Pfam" id="PF05567">
    <property type="entry name" value="T4P_PilY1"/>
    <property type="match status" value="1"/>
</dbReference>
<dbReference type="InterPro" id="IPR018247">
    <property type="entry name" value="EF_Hand_1_Ca_BS"/>
</dbReference>
<keyword evidence="6" id="KW-1185">Reference proteome</keyword>
<evidence type="ECO:0000259" key="4">
    <source>
        <dbReference type="Pfam" id="PF05567"/>
    </source>
</evidence>
<evidence type="ECO:0000256" key="3">
    <source>
        <dbReference type="SAM" id="MobiDB-lite"/>
    </source>
</evidence>
<evidence type="ECO:0000256" key="2">
    <source>
        <dbReference type="ARBA" id="ARBA00022837"/>
    </source>
</evidence>
<evidence type="ECO:0000313" key="5">
    <source>
        <dbReference type="EMBL" id="AGA91845.1"/>
    </source>
</evidence>
<evidence type="ECO:0000313" key="6">
    <source>
        <dbReference type="Proteomes" id="UP000010816"/>
    </source>
</evidence>
<reference evidence="5 6" key="1">
    <citation type="submission" date="2011-09" db="EMBL/GenBank/DDBJ databases">
        <title>Complete sequence of chromosome of Thioflavicoccus mobilis 8321.</title>
        <authorList>
            <consortium name="US DOE Joint Genome Institute"/>
            <person name="Lucas S."/>
            <person name="Han J."/>
            <person name="Lapidus A."/>
            <person name="Cheng J.-F."/>
            <person name="Goodwin L."/>
            <person name="Pitluck S."/>
            <person name="Peters L."/>
            <person name="Ovchinnikova G."/>
            <person name="Lu M."/>
            <person name="Detter J.C."/>
            <person name="Han C."/>
            <person name="Tapia R."/>
            <person name="Land M."/>
            <person name="Hauser L."/>
            <person name="Kyrpides N."/>
            <person name="Ivanova N."/>
            <person name="Pagani I."/>
            <person name="Vogl K."/>
            <person name="Liu Z."/>
            <person name="Imhoff J."/>
            <person name="Thiel V."/>
            <person name="Frigaard N.-U."/>
            <person name="Bryant D."/>
            <person name="Woyke T."/>
        </authorList>
    </citation>
    <scope>NUCLEOTIDE SEQUENCE [LARGE SCALE GENOMIC DNA]</scope>
    <source>
        <strain evidence="5 6">8321</strain>
    </source>
</reference>
<dbReference type="PROSITE" id="PS00018">
    <property type="entry name" value="EF_HAND_1"/>
    <property type="match status" value="1"/>
</dbReference>
<accession>L0H2G5</accession>
<dbReference type="PATRIC" id="fig|765912.4.peg.3095"/>
<dbReference type="Proteomes" id="UP000010816">
    <property type="component" value="Chromosome"/>
</dbReference>
<dbReference type="KEGG" id="tmb:Thimo_3165"/>
<feature type="region of interest" description="Disordered" evidence="3">
    <location>
        <begin position="323"/>
        <end position="349"/>
    </location>
</feature>
<keyword evidence="1" id="KW-0479">Metal-binding</keyword>
<proteinExistence type="predicted"/>
<dbReference type="HOGENOM" id="CLU_001890_0_1_6"/>
<dbReference type="OrthoDB" id="7156875at2"/>
<gene>
    <name evidence="5" type="ORF">Thimo_3165</name>
</gene>
<dbReference type="STRING" id="765912.Thimo_3165"/>
<dbReference type="InterPro" id="IPR008707">
    <property type="entry name" value="B-propeller_PilY1"/>
</dbReference>
<name>L0H2G5_9GAMM</name>
<dbReference type="EMBL" id="CP003051">
    <property type="protein sequence ID" value="AGA91845.1"/>
    <property type="molecule type" value="Genomic_DNA"/>
</dbReference>
<keyword evidence="2" id="KW-0106">Calcium</keyword>
<protein>
    <submittedName>
        <fullName evidence="5">Tfp pilus assembly protein, tip-associated adhesin PilY1</fullName>
    </submittedName>
</protein>
<dbReference type="RefSeq" id="WP_015281973.1">
    <property type="nucleotide sequence ID" value="NC_019940.1"/>
</dbReference>
<feature type="compositionally biased region" description="Polar residues" evidence="3">
    <location>
        <begin position="333"/>
        <end position="349"/>
    </location>
</feature>